<feature type="binding site" evidence="1">
    <location>
        <position position="311"/>
    </location>
    <ligand>
        <name>a divalent metal cation</name>
        <dbReference type="ChEBI" id="CHEBI:60240"/>
    </ligand>
</feature>
<organism evidence="2 3">
    <name type="scientific">Pseudothermotoga lettingae (strain ATCC BAA-301 / DSM 14385 / NBRC 107922 / TMO)</name>
    <name type="common">Thermotoga lettingae</name>
    <dbReference type="NCBI Taxonomy" id="416591"/>
    <lineage>
        <taxon>Bacteria</taxon>
        <taxon>Thermotogati</taxon>
        <taxon>Thermotogota</taxon>
        <taxon>Thermotogae</taxon>
        <taxon>Thermotogales</taxon>
        <taxon>Thermotogaceae</taxon>
        <taxon>Pseudothermotoga</taxon>
    </lineage>
</organism>
<dbReference type="GO" id="GO:0016856">
    <property type="term" value="F:racemase and epimerase activity, acting on hydroxy acids and derivatives"/>
    <property type="evidence" value="ECO:0007669"/>
    <property type="project" value="UniProtKB-UniRule"/>
</dbReference>
<dbReference type="KEGG" id="tle:Tlet_0825"/>
<accession>A8F5F7</accession>
<dbReference type="STRING" id="416591.Tlet_0825"/>
<dbReference type="EMBL" id="CP000812">
    <property type="protein sequence ID" value="ABV33391.1"/>
    <property type="molecule type" value="Genomic_DNA"/>
</dbReference>
<gene>
    <name evidence="1" type="primary">uxaE</name>
    <name evidence="2" type="ordered locus">Tlet_0825</name>
</gene>
<reference evidence="2 3" key="1">
    <citation type="submission" date="2007-08" db="EMBL/GenBank/DDBJ databases">
        <title>Complete sequence of Thermotoga lettingae TMO.</title>
        <authorList>
            <consortium name="US DOE Joint Genome Institute"/>
            <person name="Copeland A."/>
            <person name="Lucas S."/>
            <person name="Lapidus A."/>
            <person name="Barry K."/>
            <person name="Glavina del Rio T."/>
            <person name="Dalin E."/>
            <person name="Tice H."/>
            <person name="Pitluck S."/>
            <person name="Foster B."/>
            <person name="Bruce D."/>
            <person name="Schmutz J."/>
            <person name="Larimer F."/>
            <person name="Land M."/>
            <person name="Hauser L."/>
            <person name="Kyrpides N."/>
            <person name="Mikhailova N."/>
            <person name="Nelson K."/>
            <person name="Gogarten J.P."/>
            <person name="Noll K."/>
            <person name="Richardson P."/>
        </authorList>
    </citation>
    <scope>NUCLEOTIDE SEQUENCE [LARGE SCALE GENOMIC DNA]</scope>
    <source>
        <strain evidence="3">ATCC BAA-301 / DSM 14385 / NBRC 107922 / TMO</strain>
    </source>
</reference>
<feature type="active site" description="Proton acceptor" evidence="1">
    <location>
        <position position="164"/>
    </location>
</feature>
<dbReference type="Proteomes" id="UP000002016">
    <property type="component" value="Chromosome"/>
</dbReference>
<name>A8F5F7_PSELT</name>
<dbReference type="AlphaFoldDB" id="A8F5F7"/>
<comment type="catalytic activity">
    <reaction evidence="1">
        <text>keto-D-tagaturonate = keto-D-fructuronate</text>
        <dbReference type="Rhea" id="RHEA:51656"/>
        <dbReference type="ChEBI" id="CHEBI:17886"/>
        <dbReference type="ChEBI" id="CHEBI:59881"/>
        <dbReference type="EC" id="5.1.2.7"/>
    </reaction>
</comment>
<dbReference type="Pfam" id="PF16257">
    <property type="entry name" value="UxaE"/>
    <property type="match status" value="1"/>
</dbReference>
<comment type="cofactor">
    <cofactor evidence="1">
        <name>a divalent metal cation</name>
        <dbReference type="ChEBI" id="CHEBI:60240"/>
    </cofactor>
</comment>
<dbReference type="HOGENOM" id="CLU_038563_0_0_0"/>
<reference evidence="2 3" key="2">
    <citation type="journal article" date="2009" name="Proc. Natl. Acad. Sci. U.S.A.">
        <title>On the chimeric nature, thermophilic origin, and phylogenetic placement of the Thermotogales.</title>
        <authorList>
            <person name="Zhaxybayeva O."/>
            <person name="Swithers K.S."/>
            <person name="Lapierre P."/>
            <person name="Fournier G.P."/>
            <person name="Bickhart D.M."/>
            <person name="DeBoy R.T."/>
            <person name="Nelson K.E."/>
            <person name="Nesbo C.L."/>
            <person name="Doolittle W.F."/>
            <person name="Gogarten J.P."/>
            <person name="Noll K.M."/>
        </authorList>
    </citation>
    <scope>NUCLEOTIDE SEQUENCE [LARGE SCALE GENOMIC DNA]</scope>
    <source>
        <strain evidence="3">ATCC BAA-301 / DSM 14385 / NBRC 107922 / TMO</strain>
    </source>
</reference>
<dbReference type="InterPro" id="IPR032586">
    <property type="entry name" value="UxaE"/>
</dbReference>
<dbReference type="HAMAP" id="MF_02243">
    <property type="entry name" value="UxaE"/>
    <property type="match status" value="1"/>
</dbReference>
<evidence type="ECO:0000256" key="1">
    <source>
        <dbReference type="HAMAP-Rule" id="MF_02243"/>
    </source>
</evidence>
<comment type="function">
    <text evidence="1">Catalyzes the epimerization of D-tagaturonate (D-TagA) to D-fructuronate (D-FruA).</text>
</comment>
<dbReference type="RefSeq" id="WP_012002872.1">
    <property type="nucleotide sequence ID" value="NC_009828.1"/>
</dbReference>
<keyword evidence="3" id="KW-1185">Reference proteome</keyword>
<keyword evidence="1" id="KW-0479">Metal-binding</keyword>
<keyword evidence="1" id="KW-0413">Isomerase</keyword>
<protein>
    <recommendedName>
        <fullName evidence="1">Tagaturonate/fructuronate epimerase</fullName>
        <shortName evidence="1">D-TagA/D-FruA epimerase</shortName>
        <ecNumber evidence="1">5.1.2.7</ecNumber>
    </recommendedName>
</protein>
<dbReference type="OrthoDB" id="9797992at2"/>
<comment type="similarity">
    <text evidence="1">Belongs to the UxaE family.</text>
</comment>
<evidence type="ECO:0000313" key="3">
    <source>
        <dbReference type="Proteomes" id="UP000002016"/>
    </source>
</evidence>
<proteinExistence type="inferred from homology"/>
<sequence length="489" mass="56872">MAENIVEKFEKLFKGKYKIYYSSIRKLEKSFFFMIRDQKQKYLISIAKKRICEKFEGKKIGRINDLDILMCPTNDYNCKVIRTLFNINPSVCKKNTSFGFGDRLGLATPAHTTLINKYDVFPVLAQQSVRELSRTHRNFKDVLDSAIWGIFESGYEGEFGADADHVKDINDLMQAAYEGYSMYTVDPSDHVKNIDKINQGELVEFYKSHPLRKEIEMIYSGKVFSFEKSKFTMEDKELFRIFVTYVDAIEHVVKCYEAIKNTKKNFDFEVSIDETSIPTSPLAHIFIVHELRRRGVDFQTLALRFVGQWQKAIDYIGDLSVLESELSMHCEIVKSLSGYRLSLHSGSDKFSVYRIFTHYCDGKLHVKTAGTSYLEAIRTVAEASPSLYRNIHKYALTCFEKDNTSYHVTADINKIPDVDNVEDSKVVNLLDIPEVRQLIHITYGSVLTEKINGKYLFRDEIYRILHENEFLHYKRIRDHLGKHLELLKN</sequence>
<evidence type="ECO:0000313" key="2">
    <source>
        <dbReference type="EMBL" id="ABV33391.1"/>
    </source>
</evidence>
<dbReference type="GO" id="GO:0046872">
    <property type="term" value="F:metal ion binding"/>
    <property type="evidence" value="ECO:0007669"/>
    <property type="project" value="UniProtKB-UniRule"/>
</dbReference>
<dbReference type="SMR" id="A8F5F7"/>
<dbReference type="eggNOG" id="ENOG502Z82R">
    <property type="taxonomic scope" value="Bacteria"/>
</dbReference>
<feature type="binding site" evidence="1">
    <location>
        <position position="344"/>
    </location>
    <ligand>
        <name>a divalent metal cation</name>
        <dbReference type="ChEBI" id="CHEBI:60240"/>
    </ligand>
</feature>
<dbReference type="EC" id="5.1.2.7" evidence="1"/>
<feature type="active site" description="Proton donor" evidence="1">
    <location>
        <position position="269"/>
    </location>
</feature>
<feature type="binding site" evidence="1">
    <location>
        <position position="165"/>
    </location>
    <ligand>
        <name>a divalent metal cation</name>
        <dbReference type="ChEBI" id="CHEBI:60240"/>
    </ligand>
</feature>